<keyword evidence="3" id="KW-1185">Reference proteome</keyword>
<dbReference type="InterPro" id="IPR058912">
    <property type="entry name" value="HTH_animal"/>
</dbReference>
<gene>
    <name evidence="2" type="ORF">ACEWY4_020856</name>
</gene>
<dbReference type="AlphaFoldDB" id="A0ABD1J7D5"/>
<dbReference type="EMBL" id="JBHFQA010000018">
    <property type="protein sequence ID" value="KAL2083083.1"/>
    <property type="molecule type" value="Genomic_DNA"/>
</dbReference>
<proteinExistence type="predicted"/>
<name>A0ABD1J7D5_9TELE</name>
<comment type="caution">
    <text evidence="2">The sequence shown here is derived from an EMBL/GenBank/DDBJ whole genome shotgun (WGS) entry which is preliminary data.</text>
</comment>
<dbReference type="PANTHER" id="PTHR21301:SF13">
    <property type="match status" value="1"/>
</dbReference>
<reference evidence="2 3" key="1">
    <citation type="submission" date="2024-09" db="EMBL/GenBank/DDBJ databases">
        <title>A chromosome-level genome assembly of Gray's grenadier anchovy, Coilia grayii.</title>
        <authorList>
            <person name="Fu Z."/>
        </authorList>
    </citation>
    <scope>NUCLEOTIDE SEQUENCE [LARGE SCALE GENOMIC DNA]</scope>
    <source>
        <strain evidence="2">G4</strain>
        <tissue evidence="2">Muscle</tissue>
    </source>
</reference>
<dbReference type="PANTHER" id="PTHR21301">
    <property type="entry name" value="REVERSE TRANSCRIPTASE"/>
    <property type="match status" value="1"/>
</dbReference>
<dbReference type="Pfam" id="PF26215">
    <property type="entry name" value="HTH_animal"/>
    <property type="match status" value="1"/>
</dbReference>
<sequence length="132" mass="15119">MTYINSTTRFLRFTVEHSTDKVNFLDLTVYKNAQGTLETAIYRKPLSRNTLLRADSHHPKQLIKNIPIGQFLRLRRNCSSDAEFEQGAIEMSKCFHNRGYSAGDISTAYQRAKSAQRSHLHRGFASPRNSLT</sequence>
<accession>A0ABD1J7D5</accession>
<feature type="domain" description="Helix-turn-helix" evidence="1">
    <location>
        <begin position="51"/>
        <end position="106"/>
    </location>
</feature>
<organism evidence="2 3">
    <name type="scientific">Coilia grayii</name>
    <name type="common">Gray's grenadier anchovy</name>
    <dbReference type="NCBI Taxonomy" id="363190"/>
    <lineage>
        <taxon>Eukaryota</taxon>
        <taxon>Metazoa</taxon>
        <taxon>Chordata</taxon>
        <taxon>Craniata</taxon>
        <taxon>Vertebrata</taxon>
        <taxon>Euteleostomi</taxon>
        <taxon>Actinopterygii</taxon>
        <taxon>Neopterygii</taxon>
        <taxon>Teleostei</taxon>
        <taxon>Clupei</taxon>
        <taxon>Clupeiformes</taxon>
        <taxon>Clupeoidei</taxon>
        <taxon>Engraulidae</taxon>
        <taxon>Coilinae</taxon>
        <taxon>Coilia</taxon>
    </lineage>
</organism>
<protein>
    <recommendedName>
        <fullName evidence="1">Helix-turn-helix domain-containing protein</fullName>
    </recommendedName>
</protein>
<evidence type="ECO:0000313" key="3">
    <source>
        <dbReference type="Proteomes" id="UP001591681"/>
    </source>
</evidence>
<evidence type="ECO:0000259" key="1">
    <source>
        <dbReference type="Pfam" id="PF26215"/>
    </source>
</evidence>
<evidence type="ECO:0000313" key="2">
    <source>
        <dbReference type="EMBL" id="KAL2083083.1"/>
    </source>
</evidence>
<dbReference type="Proteomes" id="UP001591681">
    <property type="component" value="Unassembled WGS sequence"/>
</dbReference>